<gene>
    <name evidence="1" type="ORF">A6302_01492</name>
</gene>
<dbReference type="EMBL" id="MCRJ01000027">
    <property type="protein sequence ID" value="ODN71203.1"/>
    <property type="molecule type" value="Genomic_DNA"/>
</dbReference>
<name>A0A1E3H4F3_9HYPH</name>
<comment type="caution">
    <text evidence="1">The sequence shown here is derived from an EMBL/GenBank/DDBJ whole genome shotgun (WGS) entry which is preliminary data.</text>
</comment>
<dbReference type="Proteomes" id="UP000094622">
    <property type="component" value="Unassembled WGS sequence"/>
</dbReference>
<keyword evidence="2" id="KW-1185">Reference proteome</keyword>
<reference evidence="1 2" key="1">
    <citation type="submission" date="2016-07" db="EMBL/GenBank/DDBJ databases">
        <title>Draft Genome Sequence of Methylobrevis pamukkalensis PK2.</title>
        <authorList>
            <person name="Vasilenko O.V."/>
            <person name="Doronina N.V."/>
            <person name="Shmareva M.N."/>
            <person name="Tarlachkov S.V."/>
            <person name="Mustakhimov I."/>
            <person name="Trotsenko Y.A."/>
        </authorList>
    </citation>
    <scope>NUCLEOTIDE SEQUENCE [LARGE SCALE GENOMIC DNA]</scope>
    <source>
        <strain evidence="1 2">PK2</strain>
    </source>
</reference>
<protein>
    <submittedName>
        <fullName evidence="1">Uncharacterized protein</fullName>
    </submittedName>
</protein>
<accession>A0A1E3H4F3</accession>
<sequence length="105" mass="10881">MTDLNGSSVERIDEAAVWSSLTPMQQTAIGSAAIALAVAWNAIRVSYESDLDGEYQFIADEGGNVAAGHLEHAVLAAVPGEVLLGDHGRPKLPVSVPPMPGEVSS</sequence>
<dbReference type="AlphaFoldDB" id="A0A1E3H4F3"/>
<evidence type="ECO:0000313" key="2">
    <source>
        <dbReference type="Proteomes" id="UP000094622"/>
    </source>
</evidence>
<dbReference type="RefSeq" id="WP_141703462.1">
    <property type="nucleotide sequence ID" value="NZ_MCRJ01000027.1"/>
</dbReference>
<organism evidence="1 2">
    <name type="scientific">Methylobrevis pamukkalensis</name>
    <dbReference type="NCBI Taxonomy" id="1439726"/>
    <lineage>
        <taxon>Bacteria</taxon>
        <taxon>Pseudomonadati</taxon>
        <taxon>Pseudomonadota</taxon>
        <taxon>Alphaproteobacteria</taxon>
        <taxon>Hyphomicrobiales</taxon>
        <taxon>Pleomorphomonadaceae</taxon>
        <taxon>Methylobrevis</taxon>
    </lineage>
</organism>
<evidence type="ECO:0000313" key="1">
    <source>
        <dbReference type="EMBL" id="ODN71203.1"/>
    </source>
</evidence>
<proteinExistence type="predicted"/>